<feature type="compositionally biased region" description="Low complexity" evidence="1">
    <location>
        <begin position="268"/>
        <end position="278"/>
    </location>
</feature>
<evidence type="ECO:0000256" key="1">
    <source>
        <dbReference type="SAM" id="MobiDB-lite"/>
    </source>
</evidence>
<dbReference type="GeneID" id="83210802"/>
<feature type="region of interest" description="Disordered" evidence="1">
    <location>
        <begin position="511"/>
        <end position="563"/>
    </location>
</feature>
<feature type="region of interest" description="Disordered" evidence="1">
    <location>
        <begin position="263"/>
        <end position="302"/>
    </location>
</feature>
<comment type="caution">
    <text evidence="3">The sequence shown here is derived from an EMBL/GenBank/DDBJ whole genome shotgun (WGS) entry which is preliminary data.</text>
</comment>
<evidence type="ECO:0000259" key="2">
    <source>
        <dbReference type="Pfam" id="PF23305"/>
    </source>
</evidence>
<proteinExistence type="predicted"/>
<feature type="compositionally biased region" description="Polar residues" evidence="1">
    <location>
        <begin position="523"/>
        <end position="550"/>
    </location>
</feature>
<protein>
    <recommendedName>
        <fullName evidence="2">DUF7082 domain-containing protein</fullName>
    </recommendedName>
</protein>
<feature type="region of interest" description="Disordered" evidence="1">
    <location>
        <begin position="189"/>
        <end position="242"/>
    </location>
</feature>
<dbReference type="PANTHER" id="PTHR39463">
    <property type="entry name" value="MEDUSA"/>
    <property type="match status" value="1"/>
</dbReference>
<sequence>MEESHHASSSSSSSRDQRHPSSSTSYAWRHHHHPNSDRNDQPGYAQEVKHITQYASHQSHRVADSTTTPLMGTLLPPRGLPGMRVFVYLPISFLQHGRHFKLAFNRTLVDTQLTYAGEVVTLTAYVPYRESTQAQNNIVHVTLCLVEGQEVRNQWDLGEFTYEQHPPLFSEPWSTHPISALAVSQRGSSVSHSCSNNNSASTSAAVHDTRATSGGGGDSTTLDPGASPLHATTTYDGKGPSSNSILSFRSQFRVEPHRVVAPTEVLHQHPQQQQPSRQSSKRSKRRPESNINTASQGERETSIIPPAVPYEFYLSLPLTVGFEMLDDFEDILKNWSETEIKESRRVVWFSRVNSVADIRQQQERRMRDANNHVVVYCKCAPADIQFPLITNEVGDMQGKGALVSCIAWEGEHYVTSVDVIKILEEMLNKSFTVQSKNRVRRNLEGFKPITASKHKPETVSLFKLIMGFNHPRPRNIEKDIKVFYWRTLPVALNKVIDKYFLESLSTRIAPKNASNHDRPLLRTTLSFPTTSRAKTTPSSTRHPRASSSLDGNKDTKSKDTPPQ</sequence>
<dbReference type="AlphaFoldDB" id="A0AAD7VAV1"/>
<gene>
    <name evidence="3" type="ORF">O0I10_003389</name>
</gene>
<accession>A0AAD7VAV1</accession>
<evidence type="ECO:0000313" key="4">
    <source>
        <dbReference type="Proteomes" id="UP001234581"/>
    </source>
</evidence>
<feature type="region of interest" description="Disordered" evidence="1">
    <location>
        <begin position="1"/>
        <end position="42"/>
    </location>
</feature>
<dbReference type="InterPro" id="IPR055509">
    <property type="entry name" value="DUF7082"/>
</dbReference>
<reference evidence="3 4" key="1">
    <citation type="submission" date="2023-03" db="EMBL/GenBank/DDBJ databases">
        <title>Genome sequence of Lichtheimia ornata CBS 291.66.</title>
        <authorList>
            <person name="Mohabir J.T."/>
            <person name="Shea T.P."/>
            <person name="Kurbessoian T."/>
            <person name="Berby B."/>
            <person name="Fontaine J."/>
            <person name="Livny J."/>
            <person name="Gnirke A."/>
            <person name="Stajich J.E."/>
            <person name="Cuomo C.A."/>
        </authorList>
    </citation>
    <scope>NUCLEOTIDE SEQUENCE [LARGE SCALE GENOMIC DNA]</scope>
    <source>
        <strain evidence="3">CBS 291.66</strain>
    </source>
</reference>
<dbReference type="RefSeq" id="XP_058345659.1">
    <property type="nucleotide sequence ID" value="XM_058483460.1"/>
</dbReference>
<dbReference type="PANTHER" id="PTHR39463:SF1">
    <property type="entry name" value="MEDUSA"/>
    <property type="match status" value="1"/>
</dbReference>
<feature type="compositionally biased region" description="Low complexity" evidence="1">
    <location>
        <begin position="189"/>
        <end position="205"/>
    </location>
</feature>
<feature type="domain" description="DUF7082" evidence="2">
    <location>
        <begin position="322"/>
        <end position="496"/>
    </location>
</feature>
<evidence type="ECO:0000313" key="3">
    <source>
        <dbReference type="EMBL" id="KAJ8660746.1"/>
    </source>
</evidence>
<dbReference type="GO" id="GO:0005634">
    <property type="term" value="C:nucleus"/>
    <property type="evidence" value="ECO:0007669"/>
    <property type="project" value="TreeGrafter"/>
</dbReference>
<keyword evidence="4" id="KW-1185">Reference proteome</keyword>
<dbReference type="Pfam" id="PF23305">
    <property type="entry name" value="DUF7082"/>
    <property type="match status" value="1"/>
</dbReference>
<name>A0AAD7VAV1_9FUNG</name>
<dbReference type="Proteomes" id="UP001234581">
    <property type="component" value="Unassembled WGS sequence"/>
</dbReference>
<feature type="compositionally biased region" description="Polar residues" evidence="1">
    <location>
        <begin position="230"/>
        <end position="242"/>
    </location>
</feature>
<feature type="compositionally biased region" description="Low complexity" evidence="1">
    <location>
        <begin position="7"/>
        <end position="25"/>
    </location>
</feature>
<dbReference type="EMBL" id="JARTCD010000011">
    <property type="protein sequence ID" value="KAJ8660746.1"/>
    <property type="molecule type" value="Genomic_DNA"/>
</dbReference>
<feature type="compositionally biased region" description="Basic and acidic residues" evidence="1">
    <location>
        <begin position="551"/>
        <end position="563"/>
    </location>
</feature>
<organism evidence="3 4">
    <name type="scientific">Lichtheimia ornata</name>
    <dbReference type="NCBI Taxonomy" id="688661"/>
    <lineage>
        <taxon>Eukaryota</taxon>
        <taxon>Fungi</taxon>
        <taxon>Fungi incertae sedis</taxon>
        <taxon>Mucoromycota</taxon>
        <taxon>Mucoromycotina</taxon>
        <taxon>Mucoromycetes</taxon>
        <taxon>Mucorales</taxon>
        <taxon>Lichtheimiaceae</taxon>
        <taxon>Lichtheimia</taxon>
    </lineage>
</organism>